<dbReference type="InterPro" id="IPR003714">
    <property type="entry name" value="PhoH"/>
</dbReference>
<accession>A0A0L6Z5Y8</accession>
<keyword evidence="6" id="KW-1185">Reference proteome</keyword>
<dbReference type="PANTHER" id="PTHR30473:SF2">
    <property type="entry name" value="PIN DOMAIN-CONTAINING PROTEIN"/>
    <property type="match status" value="1"/>
</dbReference>
<protein>
    <submittedName>
        <fullName evidence="5">PhoH-like protein</fullName>
    </submittedName>
</protein>
<dbReference type="PANTHER" id="PTHR30473">
    <property type="entry name" value="PROTEIN PHOH"/>
    <property type="match status" value="1"/>
</dbReference>
<evidence type="ECO:0000256" key="1">
    <source>
        <dbReference type="ARBA" id="ARBA00022741"/>
    </source>
</evidence>
<dbReference type="GO" id="GO:0005829">
    <property type="term" value="C:cytosol"/>
    <property type="evidence" value="ECO:0007669"/>
    <property type="project" value="TreeGrafter"/>
</dbReference>
<dbReference type="InterPro" id="IPR002716">
    <property type="entry name" value="PIN_dom"/>
</dbReference>
<proteinExistence type="inferred from homology"/>
<dbReference type="Gene3D" id="3.40.50.1010">
    <property type="entry name" value="5'-nuclease"/>
    <property type="match status" value="1"/>
</dbReference>
<name>A0A0L6Z5Y8_9CLOT</name>
<dbReference type="Pfam" id="PF02562">
    <property type="entry name" value="PhoH"/>
    <property type="match status" value="1"/>
</dbReference>
<dbReference type="Gene3D" id="3.40.50.300">
    <property type="entry name" value="P-loop containing nucleotide triphosphate hydrolases"/>
    <property type="match status" value="1"/>
</dbReference>
<keyword evidence="1" id="KW-0547">Nucleotide-binding</keyword>
<dbReference type="RefSeq" id="WP_052222559.1">
    <property type="nucleotide sequence ID" value="NZ_LHUR01000042.1"/>
</dbReference>
<evidence type="ECO:0000259" key="4">
    <source>
        <dbReference type="SMART" id="SM00670"/>
    </source>
</evidence>
<dbReference type="EMBL" id="LHUR01000042">
    <property type="protein sequence ID" value="KOA18208.1"/>
    <property type="molecule type" value="Genomic_DNA"/>
</dbReference>
<dbReference type="SUPFAM" id="SSF88723">
    <property type="entry name" value="PIN domain-like"/>
    <property type="match status" value="1"/>
</dbReference>
<dbReference type="Proteomes" id="UP000037043">
    <property type="component" value="Unassembled WGS sequence"/>
</dbReference>
<dbReference type="GO" id="GO:0005524">
    <property type="term" value="F:ATP binding"/>
    <property type="evidence" value="ECO:0007669"/>
    <property type="project" value="UniProtKB-KW"/>
</dbReference>
<reference evidence="6" key="1">
    <citation type="submission" date="2015-08" db="EMBL/GenBank/DDBJ databases">
        <title>Genome sequence of the strict anaerobe Clostridium homopropionicum LuHBu1 (DSM 5847T).</title>
        <authorList>
            <person name="Poehlein A."/>
            <person name="Beck M."/>
            <person name="Schiel-Bengelsdorf B."/>
            <person name="Bengelsdorf F.R."/>
            <person name="Daniel R."/>
            <person name="Duerre P."/>
        </authorList>
    </citation>
    <scope>NUCLEOTIDE SEQUENCE [LARGE SCALE GENOMIC DNA]</scope>
    <source>
        <strain evidence="6">DSM 5847</strain>
    </source>
</reference>
<dbReference type="InterPro" id="IPR027417">
    <property type="entry name" value="P-loop_NTPase"/>
</dbReference>
<keyword evidence="2" id="KW-0067">ATP-binding</keyword>
<dbReference type="FunFam" id="3.40.50.300:FF:000013">
    <property type="entry name" value="PhoH family ATPase"/>
    <property type="match status" value="1"/>
</dbReference>
<dbReference type="InterPro" id="IPR029060">
    <property type="entry name" value="PIN-like_dom_sf"/>
</dbReference>
<evidence type="ECO:0000256" key="3">
    <source>
        <dbReference type="ARBA" id="ARBA00046345"/>
    </source>
</evidence>
<organism evidence="5 6">
    <name type="scientific">Clostridium homopropionicum DSM 5847</name>
    <dbReference type="NCBI Taxonomy" id="1121318"/>
    <lineage>
        <taxon>Bacteria</taxon>
        <taxon>Bacillati</taxon>
        <taxon>Bacillota</taxon>
        <taxon>Clostridia</taxon>
        <taxon>Eubacteriales</taxon>
        <taxon>Clostridiaceae</taxon>
        <taxon>Clostridium</taxon>
    </lineage>
</organism>
<dbReference type="Pfam" id="PF13638">
    <property type="entry name" value="PIN_4"/>
    <property type="match status" value="1"/>
</dbReference>
<dbReference type="InterPro" id="IPR051451">
    <property type="entry name" value="PhoH2-like"/>
</dbReference>
<comment type="similarity">
    <text evidence="3">In the N-terminal section; belongs to the PINc/VapC protein family.</text>
</comment>
<feature type="domain" description="PIN" evidence="4">
    <location>
        <begin position="3"/>
        <end position="128"/>
    </location>
</feature>
<evidence type="ECO:0000313" key="5">
    <source>
        <dbReference type="EMBL" id="KOA18208.1"/>
    </source>
</evidence>
<dbReference type="SMART" id="SM00670">
    <property type="entry name" value="PINc"/>
    <property type="match status" value="1"/>
</dbReference>
<evidence type="ECO:0000256" key="2">
    <source>
        <dbReference type="ARBA" id="ARBA00022840"/>
    </source>
</evidence>
<dbReference type="PATRIC" id="fig|1121318.3.peg.3101"/>
<comment type="caution">
    <text evidence="5">The sequence shown here is derived from an EMBL/GenBank/DDBJ whole genome shotgun (WGS) entry which is preliminary data.</text>
</comment>
<dbReference type="SUPFAM" id="SSF52540">
    <property type="entry name" value="P-loop containing nucleoside triphosphate hydrolases"/>
    <property type="match status" value="1"/>
</dbReference>
<evidence type="ECO:0000313" key="6">
    <source>
        <dbReference type="Proteomes" id="UP000037043"/>
    </source>
</evidence>
<gene>
    <name evidence="5" type="primary">ybeZ</name>
    <name evidence="5" type="ORF">CLHOM_30860</name>
</gene>
<dbReference type="STRING" id="36844.SAMN04488501_101395"/>
<dbReference type="AlphaFoldDB" id="A0A0L6Z5Y8"/>
<sequence length="458" mass="52209">MIKTYVLDTNVILYSPRSILCFDNGIVVIPEVVLEELDALKKNTGELGANARTAARLIDGFRKKGNLCEGIELPNGGKLRVEMNHYDTNIPSYWDKMKADNRIIQVCIGLKEAGQEVHLITKDIFERIKADTVGIDVDDYYEKVVPEYDDQYTGRSEVYTTSENIDFFYKNKYILIKDIKVYSEETGEYLTPKLYLNEFLIIHSLDNPRKTALAKFDGEKAVALLYKEMNPMGISPRNLGQKFMLEALFTSAKEVPLAIIKGPAGTAKTLFSLAVGLHKIMEDNSGQYRRILVCRPNVTMDEEIGYLPGTEQEKIAPYMRPVLDNLEILIDSDEKERYRNEKELNDKIRELFDRRIITTEAVGFLRGRSIVKNWIIIDEAQNLSPKQVKAITTRVGEGTKLVLIGDPEQIDQPFLDYRSNGLCYASERMKGSPLCYQVTLKYDECERSPLAHDASKRL</sequence>
<dbReference type="CDD" id="cd09883">
    <property type="entry name" value="PIN_VapC_PhoHL-ATPase"/>
    <property type="match status" value="1"/>
</dbReference>